<dbReference type="GO" id="GO:0004553">
    <property type="term" value="F:hydrolase activity, hydrolyzing O-glycosyl compounds"/>
    <property type="evidence" value="ECO:0007669"/>
    <property type="project" value="InterPro"/>
</dbReference>
<dbReference type="Pfam" id="PF21467">
    <property type="entry name" value="BetaGal_gal-bd"/>
    <property type="match status" value="1"/>
</dbReference>
<comment type="caution">
    <text evidence="8">The sequence shown here is derived from an EMBL/GenBank/DDBJ whole genome shotgun (WGS) entry which is preliminary data.</text>
</comment>
<dbReference type="PRINTS" id="PR00742">
    <property type="entry name" value="GLHYDRLASE35"/>
</dbReference>
<keyword evidence="2" id="KW-0378">Hydrolase</keyword>
<evidence type="ECO:0000256" key="3">
    <source>
        <dbReference type="ARBA" id="ARBA00023295"/>
    </source>
</evidence>
<evidence type="ECO:0000313" key="9">
    <source>
        <dbReference type="Proteomes" id="UP000478493"/>
    </source>
</evidence>
<protein>
    <submittedName>
        <fullName evidence="8">Beta-galactosidase</fullName>
    </submittedName>
</protein>
<dbReference type="GO" id="GO:0005975">
    <property type="term" value="P:carbohydrate metabolic process"/>
    <property type="evidence" value="ECO:0007669"/>
    <property type="project" value="InterPro"/>
</dbReference>
<dbReference type="EMBL" id="VWGP01000018">
    <property type="protein sequence ID" value="KAA4530803.1"/>
    <property type="molecule type" value="Genomic_DNA"/>
</dbReference>
<dbReference type="InterPro" id="IPR001944">
    <property type="entry name" value="Glycoside_Hdrlase_35"/>
</dbReference>
<accession>A0A5M5M0H2</accession>
<keyword evidence="5" id="KW-0732">Signal</keyword>
<dbReference type="Proteomes" id="UP000478493">
    <property type="component" value="Unassembled WGS sequence"/>
</dbReference>
<dbReference type="RefSeq" id="WP_118032121.1">
    <property type="nucleotide sequence ID" value="NZ_JAQNWV010000006.1"/>
</dbReference>
<dbReference type="Gene3D" id="2.60.120.260">
    <property type="entry name" value="Galactose-binding domain-like"/>
    <property type="match status" value="1"/>
</dbReference>
<dbReference type="InterPro" id="IPR008979">
    <property type="entry name" value="Galactose-bd-like_sf"/>
</dbReference>
<dbReference type="InterPro" id="IPR031330">
    <property type="entry name" value="Gly_Hdrlase_35_cat"/>
</dbReference>
<evidence type="ECO:0000256" key="5">
    <source>
        <dbReference type="SAM" id="SignalP"/>
    </source>
</evidence>
<feature type="signal peptide" evidence="5">
    <location>
        <begin position="1"/>
        <end position="21"/>
    </location>
</feature>
<evidence type="ECO:0000256" key="4">
    <source>
        <dbReference type="RuleBase" id="RU003679"/>
    </source>
</evidence>
<dbReference type="AlphaFoldDB" id="A0A5M5M0H2"/>
<gene>
    <name evidence="8" type="ORF">F3B85_20645</name>
</gene>
<feature type="chain" id="PRO_5030133214" evidence="5">
    <location>
        <begin position="22"/>
        <end position="775"/>
    </location>
</feature>
<organism evidence="8 9">
    <name type="scientific">Bacteroides ovatus</name>
    <dbReference type="NCBI Taxonomy" id="28116"/>
    <lineage>
        <taxon>Bacteria</taxon>
        <taxon>Pseudomonadati</taxon>
        <taxon>Bacteroidota</taxon>
        <taxon>Bacteroidia</taxon>
        <taxon>Bacteroidales</taxon>
        <taxon>Bacteroidaceae</taxon>
        <taxon>Bacteroides</taxon>
    </lineage>
</organism>
<evidence type="ECO:0000256" key="2">
    <source>
        <dbReference type="ARBA" id="ARBA00022801"/>
    </source>
</evidence>
<evidence type="ECO:0000259" key="7">
    <source>
        <dbReference type="Pfam" id="PF21467"/>
    </source>
</evidence>
<sequence length="775" mass="89402">MKTTFIFTLLFAALLPLPAQNITDLAVMNDRTADTFIGNGTQISSIDDSVFIHPDRIRYDRQCIQIEGKDIFLFSAAFHYFRVPQPLWPDRFRKLKEGGFNCVETYIPWNWHERKMPRSPQDESCLDMRELDDFLKMAEDFGLYVIVRPGPYICAEWSGGGFPQWIMQKKPAKTTFDTWLQSNDPEFMRWNEHWYRAVCRVVAPHQLTRKSKGHTGVIFFQVENEFNRIKWFPKEAKKDYLIQLTQIVRKYEIDVPVITCWTDEARNVEEGVLNGVVDMVNSYPRWEIEKNFGRLINQQLRTQPGKPLISGELQGGWMSEVGGKLSWEQDGLIPVQTQNITLYALQRGFCGINYYMTVGGTNFDDWGARQMATTYDYAAAIAENGSTNERYRRFQGLAHLLKEHGTKIARADVLPIEYISTDPDVKLVLRKASNGDRYYFVRTEEHTRHHFGTIQTSDLTFDFSLEPFGAMIYYLPSGGSQGDWLPKLPDTESRPVVEVDTIKLTPDMQMADPLPTRWMKLKKGEYIDYDGIYGRHFVYYRTYAPQGKLLEVGRIGHKLINGTDADEVLVSVQGKILPMLKEDAYSVFYQLPGDSAINRKLEIVILFESKGLHHHTKKIVEDYWGIGLNYVRCGGKELSLEYAYTENERGLNLSKGGGLQEKILPETAELDESLLSWYSYSFTLPEQPRGVWFPYHLRLEHLGNGFIYINGHCIGRCWQKGPQHEYYIPECWLNIGGENHLVVSLCPARDGAEIRGAEIIPVTWVAERRERLVVD</sequence>
<dbReference type="Gene3D" id="3.20.20.80">
    <property type="entry name" value="Glycosidases"/>
    <property type="match status" value="1"/>
</dbReference>
<evidence type="ECO:0000313" key="8">
    <source>
        <dbReference type="EMBL" id="KAA4530803.1"/>
    </source>
</evidence>
<feature type="domain" description="Beta-galactosidase galactose-binding" evidence="7">
    <location>
        <begin position="676"/>
        <end position="737"/>
    </location>
</feature>
<reference evidence="8 9" key="1">
    <citation type="journal article" date="2019" name="Nat. Med.">
        <title>A library of human gut bacterial isolates paired with longitudinal multiomics data enables mechanistic microbiome research.</title>
        <authorList>
            <person name="Poyet M."/>
            <person name="Groussin M."/>
            <person name="Gibbons S.M."/>
            <person name="Avila-Pacheco J."/>
            <person name="Jiang X."/>
            <person name="Kearney S.M."/>
            <person name="Perrotta A.R."/>
            <person name="Berdy B."/>
            <person name="Zhao S."/>
            <person name="Lieberman T.D."/>
            <person name="Swanson P.K."/>
            <person name="Smith M."/>
            <person name="Roesemann S."/>
            <person name="Alexander J.E."/>
            <person name="Rich S.A."/>
            <person name="Livny J."/>
            <person name="Vlamakis H."/>
            <person name="Clish C."/>
            <person name="Bullock K."/>
            <person name="Deik A."/>
            <person name="Scott J."/>
            <person name="Pierce K.A."/>
            <person name="Xavier R.J."/>
            <person name="Alm E.J."/>
        </authorList>
    </citation>
    <scope>NUCLEOTIDE SEQUENCE [LARGE SCALE GENOMIC DNA]</scope>
    <source>
        <strain evidence="8 9">BIOML-A41</strain>
    </source>
</reference>
<feature type="domain" description="Glycoside hydrolase 35 catalytic" evidence="6">
    <location>
        <begin position="65"/>
        <end position="398"/>
    </location>
</feature>
<keyword evidence="3" id="KW-0326">Glycosidase</keyword>
<evidence type="ECO:0000256" key="1">
    <source>
        <dbReference type="ARBA" id="ARBA00009809"/>
    </source>
</evidence>
<proteinExistence type="inferred from homology"/>
<name>A0A5M5M0H2_BACOV</name>
<dbReference type="SUPFAM" id="SSF49785">
    <property type="entry name" value="Galactose-binding domain-like"/>
    <property type="match status" value="1"/>
</dbReference>
<dbReference type="Pfam" id="PF01301">
    <property type="entry name" value="Glyco_hydro_35"/>
    <property type="match status" value="1"/>
</dbReference>
<dbReference type="InterPro" id="IPR048913">
    <property type="entry name" value="BetaGal_gal-bd"/>
</dbReference>
<dbReference type="SUPFAM" id="SSF51445">
    <property type="entry name" value="(Trans)glycosidases"/>
    <property type="match status" value="1"/>
</dbReference>
<comment type="similarity">
    <text evidence="1 4">Belongs to the glycosyl hydrolase 35 family.</text>
</comment>
<evidence type="ECO:0000259" key="6">
    <source>
        <dbReference type="Pfam" id="PF01301"/>
    </source>
</evidence>
<dbReference type="PANTHER" id="PTHR23421">
    <property type="entry name" value="BETA-GALACTOSIDASE RELATED"/>
    <property type="match status" value="1"/>
</dbReference>
<dbReference type="InterPro" id="IPR017853">
    <property type="entry name" value="GH"/>
</dbReference>